<dbReference type="FunFam" id="3.30.300.30:FF:000010">
    <property type="entry name" value="Enterobactin synthetase component F"/>
    <property type="match status" value="1"/>
</dbReference>
<dbReference type="GO" id="GO:0044550">
    <property type="term" value="P:secondary metabolite biosynthetic process"/>
    <property type="evidence" value="ECO:0007669"/>
    <property type="project" value="TreeGrafter"/>
</dbReference>
<dbReference type="EMBL" id="CP026604">
    <property type="protein sequence ID" value="AWB65695.1"/>
    <property type="molecule type" value="Genomic_DNA"/>
</dbReference>
<dbReference type="Gene3D" id="3.40.50.12780">
    <property type="entry name" value="N-terminal domain of ligase-like"/>
    <property type="match status" value="1"/>
</dbReference>
<evidence type="ECO:0000256" key="3">
    <source>
        <dbReference type="ARBA" id="ARBA00022553"/>
    </source>
</evidence>
<dbReference type="PROSITE" id="PS00012">
    <property type="entry name" value="PHOSPHOPANTETHEINE"/>
    <property type="match status" value="3"/>
</dbReference>
<dbReference type="GO" id="GO:0031177">
    <property type="term" value="F:phosphopantetheine binding"/>
    <property type="evidence" value="ECO:0007669"/>
    <property type="project" value="InterPro"/>
</dbReference>
<accession>A0A2S0VNB0</accession>
<evidence type="ECO:0000256" key="1">
    <source>
        <dbReference type="ARBA" id="ARBA00001957"/>
    </source>
</evidence>
<keyword evidence="3" id="KW-0597">Phosphoprotein</keyword>
<dbReference type="PANTHER" id="PTHR45527">
    <property type="entry name" value="NONRIBOSOMAL PEPTIDE SYNTHETASE"/>
    <property type="match status" value="1"/>
</dbReference>
<dbReference type="Gene3D" id="3.30.559.10">
    <property type="entry name" value="Chloramphenicol acetyltransferase-like domain"/>
    <property type="match status" value="5"/>
</dbReference>
<feature type="domain" description="Carrier" evidence="6">
    <location>
        <begin position="3242"/>
        <end position="3317"/>
    </location>
</feature>
<dbReference type="Gene3D" id="3.30.559.30">
    <property type="entry name" value="Nonribosomal peptide synthetase, condensation domain"/>
    <property type="match status" value="4"/>
</dbReference>
<dbReference type="InterPro" id="IPR023213">
    <property type="entry name" value="CAT-like_dom_sf"/>
</dbReference>
<dbReference type="InterPro" id="IPR036736">
    <property type="entry name" value="ACP-like_sf"/>
</dbReference>
<dbReference type="InterPro" id="IPR042099">
    <property type="entry name" value="ANL_N_sf"/>
</dbReference>
<evidence type="ECO:0000313" key="7">
    <source>
        <dbReference type="EMBL" id="AWB65695.1"/>
    </source>
</evidence>
<dbReference type="SUPFAM" id="SSF47336">
    <property type="entry name" value="ACP-like"/>
    <property type="match status" value="3"/>
</dbReference>
<dbReference type="Gene3D" id="2.30.38.10">
    <property type="entry name" value="Luciferase, Domain 3"/>
    <property type="match status" value="1"/>
</dbReference>
<dbReference type="InterPro" id="IPR009081">
    <property type="entry name" value="PP-bd_ACP"/>
</dbReference>
<keyword evidence="8" id="KW-1185">Reference proteome</keyword>
<keyword evidence="5" id="KW-0175">Coiled coil</keyword>
<protein>
    <recommendedName>
        <fullName evidence="6">Carrier domain-containing protein</fullName>
    </recommendedName>
</protein>
<dbReference type="InterPro" id="IPR045851">
    <property type="entry name" value="AMP-bd_C_sf"/>
</dbReference>
<evidence type="ECO:0000313" key="8">
    <source>
        <dbReference type="Proteomes" id="UP000244441"/>
    </source>
</evidence>
<dbReference type="Gene3D" id="1.10.1200.10">
    <property type="entry name" value="ACP-like"/>
    <property type="match status" value="3"/>
</dbReference>
<evidence type="ECO:0000256" key="5">
    <source>
        <dbReference type="SAM" id="Coils"/>
    </source>
</evidence>
<dbReference type="SUPFAM" id="SSF56801">
    <property type="entry name" value="Acetyl-CoA synthetase-like"/>
    <property type="match status" value="2"/>
</dbReference>
<feature type="coiled-coil region" evidence="5">
    <location>
        <begin position="333"/>
        <end position="360"/>
    </location>
</feature>
<dbReference type="KEGG" id="cate:C2869_04240"/>
<proteinExistence type="predicted"/>
<dbReference type="SUPFAM" id="SSF52777">
    <property type="entry name" value="CoA-dependent acyltransferases"/>
    <property type="match status" value="9"/>
</dbReference>
<dbReference type="NCBIfam" id="TIGR01720">
    <property type="entry name" value="NRPS-para261"/>
    <property type="match status" value="1"/>
</dbReference>
<gene>
    <name evidence="7" type="ORF">C2869_04240</name>
</gene>
<evidence type="ECO:0000256" key="4">
    <source>
        <dbReference type="ARBA" id="ARBA00022737"/>
    </source>
</evidence>
<feature type="domain" description="Carrier" evidence="6">
    <location>
        <begin position="1651"/>
        <end position="1725"/>
    </location>
</feature>
<dbReference type="PANTHER" id="PTHR45527:SF1">
    <property type="entry name" value="FATTY ACID SYNTHASE"/>
    <property type="match status" value="1"/>
</dbReference>
<dbReference type="InterPro" id="IPR020806">
    <property type="entry name" value="PKS_PP-bd"/>
</dbReference>
<sequence length="3872" mass="431394">MRIFKIVSRTLMNDSKKKNKALDIYGLSPLQAGMLFDHLHHSGNEDHITQGVLPIEGDINPDWLEQAWQVLVDRHDALRTVFVHNDIKKPKQVVVEFRTAKLNYIDLTTEELSAAETLQRCQAIYQVDLTTPFNFMKDMLLRMSLIKTAAQRYQLVITNHHIILDGWSLSILLDELIECYWAIQHNTKPELAPPVAFKHYIQWVTKANKTEALAEFKSMFAGYGAIAELPKLQQVQADLKQSNQEQTQGQTATKTASQSIEYQLASELSRQLEAKSQRLGITNNILIQAAWAILIQGLTGKTDVCVGNVVSGRNPDIKQVENMVGMMINTLPLRIQLDKYQDLQTLLEAMQAQAKILEKHSYIPLADVQAQQRANHLLFDHLLTFENYPIDASLFAGKYADLGFVITERDGLDQTSVDFNLTIFPGEQYQFLFDFNPALYAVDLVQSLGGALELILRIMVTAPQAQVNLLAGKVNDYFNSKQLIEKCENNSCENNSNNQVELDGFSVDLNKIQSLVNSIDGVITSETCLLDYQGKPQLCCFYLAGQELDVAALIQPYLPRYAVPKHIVEVDFIPYCQDGQTIDQAALVKILESTQTDLTQDQQVVLEQMHGLWCELLHRDSVDYNADFFELGGHSIMAMTLVNLAKKQYSWRLNISDIFQNPTINNLVAKLTTKAQEKASVNSSNIFASLPIIKADNLAFYPTSSQQQRLYSLQALEPQSTAYNMPDVFEINGYIDADKLQHAFELTIRKHKILRSCFTLQDGEIVQQIRPQINFVLPQRQVANDAQALSLLDDFIQPFDLNQDTLVRAQLVVTHDSSKTWLLLDMHHIVTDGASVELLIKDLAVAYQQGDLEPSELHYHDYCVWQKQPANQQVFARQQYYWLKQFKTGIPVLNLPYAQARRPVFQYQAAHYQTQFSDELGATIRQFCQQQQVTPAIFFMACYQALLSRYSAADEVVVGTPVTGRNHSDLSQIVGMLVNTLPIKTQLDASTNFVQYLNQVQQVMLAGFDNQNYPLETLINELDPPRDLSRNPLFDCMFVYELQAAQMQDLGQAKFTALDSHNPVAKFDLLLAITELDASTGFNLFIEYATPLFDAEAIKSFAQHLVNFVSQVIAQPQTLINQVKFLAENETKRLVAEFNPISQPLPFSDIVSQFNAVAAKFSHLPAVVYQEQSLTYAELDIASANVAKNLLANGVNKGDVVALIMGRSTNMIAAILGVVRAGAAYVPLGADYPQERIQVILNELNAERILYSSDVADAVSAYVDTCLCLDVAQLINSSPVDVELPAIKSDDLAYVIYTSGSTGKPKGIMIEHRSVVNLGLYFSSLFSAGDNITQFAPYTFDASAGEIFTTLLNGACLHVLPMSVIANPELYAEYLVERAIHFTALPPPYLANVDFSQAKDLKVLLAAGSSSNPEIIDKLKDQLVYVNAYGPTETTVVSTEWRSDRDLIASNCIGKPITNTQVYILNKANQLQPIGVEGEICIGGLGVARGYVNEPEKNASQFISDSFSDVLPQNKGLIYKTGDMGKWTADGNIIFLGRVDDQVKIRGFRIEISEVNFHLEQHKDISQAYVVAGQDAQGNAYLAGYYTLLAGAKVSNQQIRQFMLKQLPDYMVPAYLLELDAFPINRNGKVDKQALPDPQSVLAQQADLQVAAETVEQQVLVDAWQKVLNLQAISITDNFFSLGGDSIKAIQIAAHLNTLGYKLEVGLLFQFPTIEALAEHIELSHQAIDQQAVTGTYPFTPIQHWFSEQAFSQAHHWNQSALLSADNIELAAVEQAMQSILAHHDNLRAIPDFANQQMHIMPVEQCQLSVKLFELDATNDQDVNQQLETIGQQVHASLDFQRGPLMAVALIKSPEGASAVQDYLLISIHHILVDGVSWRILFDDFKQAYADVLANKAIQLPNKTHSMQYWAEQLKTYSLDSQARSELAYWRNVCNSKTTEPLFNPSDEQCEKQGAASTRGKLGDLANVTQQFAPEFTGTFISAAHQAFNTDANDLLLTALAAAVGKVSGVGHFLVNLEGHGREALGFAADISRTVGWFTSAYPVRLTTRNVEVANNNLSNDKRVIEHLLTTKESLRQIPNKGIGFGILRYLRALNSDSEFTTDSASNTPVNNGFYAELKAEPQISFNYLGEFNLDAEESGLQVSDKSTGFEMSAESEAICALNINGSIFNNQLSFSWDYDPTQVSQQWIDAVAEAFSTELQAIVALCCAQEQSLRTASDYSASGLDAYELDLIGQQYPQQQIEDIHNLTPMQAGMLYHYVLDASRGDYLIQNEVIIRGEVEVEHLKSAFQTINARHQALRTAVLHDGFKQPRQVILRERQMPFVFFDISDLSKQSQQDYIENFKLEDWTRGFNLATDNLTRVAVLKLKQQEYRLIMLSHHIMMDGWCIGAVFSELMELYQANTQHMAADLPQVYHYSDYLSWLAEQNQPAALNYWRKQLGDFAQVSHVPFIEHQTSEVIAKPIKDEIAKSNEDDYLVKQQVLRLAPEQTQQLEQWAATQGVTLNTVMQTLWALQLANYNASSDVVFANVISGRPTELIGADQTIGLFVNTIPLRVQLSADDSFVDTARAIQADFKQGEAKGFVGLNQIKDQASLPADWLDHIFVFENYPVGVVEDEADQALQIEMLGGKEQVNYDFNIVVVPGESLEVRYSYNGNRFSQQSIINIQSHLQQMLNRLLNAISEQTTLLCKDLQLLSHAQINELVSLNASHYDYPAGQSIVSLIAQQVVKTPNAIALHFADQQMTYQQLWQQAGDLAVELRAKLHVTPDAVIGLMTERCQQMMVSILGILRAGAAYLPLDPKLPDDRVSYMLSNADAIALITSRPMAAANIFNGQIFDIQRQIPSVGERLASLLPQVTPAQLAYVIYTSGSTGRPKGVMVEHQSIINRLQWMARSFALTEQDVFLQKTAFTFDVSVFELFVPFICGASLALPEVGAEKQPQALLQAVQKWQVSIIHFVPSMLNAFTQYMAQGLAHNAGQNAGQNGHLADDIQRATSSLKFMLCSGEALTVADKNLAFSVLPNVAIHNLYGPTEAAIEVTASQVYPEDTKVTIGKPIDNCHCFILDPLGRFVPHGVVGELCLGGIQVARGYINNPQLTAERFVELEQLAMRVYKTGDLVNFDANNEIVYSGRLDFQVKVRGFRIEIAEIEQVLQSHANVCSTLVKTIKLNDATQALVAYYTCNHPVDALVFNDELASMLAKQLPDYMVPSFFIKMDEMPLNISGKIDRKQLPDPLYQEPEREFVAPETETEQLILDTWLEVLNRDGIGVTDAFDQIGGHSINAIAIASKLSKQKDLPVSLVDIFQYPSVRQLAQLVDQRVAQGSCQVMPEQNQPLVSQSIDIDALFAETLTMFTHFNASICQTSSSVEQFALSAVQQKHLSLADRLSGGVLDLGYTPDSEALIKAVQFTVAEQQLLTSILVTDKADELQKASWHYYPTVLDSSGGESAMLQLGAQDSAKDIEKDRQPRIAVPYLDLANVTEQQKHSLLTRIAQYVGSELGKCFVQGYIAENSTAQDYNLPYYLLVVKMATGQHQLLFAADHLITDARSLDVIRARVQTLYGELANDKQLGVVTKSDPSRSTNKGKKQLSYFDYALDSSRLPEMVSASMHSFADKFAQAQNAWLTWVEQTRANPSSHLVPASQQVQFVVPLNEALIHNCAHDITHDIEHDAKQLKADDLSNDNGNGFTRALTLFSQFAKQLTGLDRLPITLVTDTRKYHDPAYYHVVGEFLDHVPSIFDCSQPLTEQLDLLQSHLAQSVGAGVNFFALQSASIVKQNPAWQQISQLLYAQNAANCLLRFNYQGQLPEMANYANDAVTSSLETEDSNTPNPSRQLGGLLCEVAQVDDELHISLETDLAINLDTFQQVIAGFCQHDEA</sequence>
<dbReference type="Gene3D" id="3.40.50.980">
    <property type="match status" value="2"/>
</dbReference>
<dbReference type="FunFam" id="3.40.50.980:FF:000001">
    <property type="entry name" value="Non-ribosomal peptide synthetase"/>
    <property type="match status" value="2"/>
</dbReference>
<evidence type="ECO:0000256" key="2">
    <source>
        <dbReference type="ARBA" id="ARBA00022450"/>
    </source>
</evidence>
<keyword evidence="4" id="KW-0677">Repeat</keyword>
<dbReference type="CDD" id="cd19531">
    <property type="entry name" value="LCL_NRPS-like"/>
    <property type="match status" value="1"/>
</dbReference>
<dbReference type="InterPro" id="IPR010060">
    <property type="entry name" value="NRPS_synth"/>
</dbReference>
<dbReference type="GO" id="GO:0005737">
    <property type="term" value="C:cytoplasm"/>
    <property type="evidence" value="ECO:0007669"/>
    <property type="project" value="TreeGrafter"/>
</dbReference>
<dbReference type="Proteomes" id="UP000244441">
    <property type="component" value="Chromosome"/>
</dbReference>
<dbReference type="PROSITE" id="PS50075">
    <property type="entry name" value="CARRIER"/>
    <property type="match status" value="3"/>
</dbReference>
<dbReference type="NCBIfam" id="TIGR01733">
    <property type="entry name" value="AA-adenyl-dom"/>
    <property type="match status" value="2"/>
</dbReference>
<dbReference type="GO" id="GO:0043041">
    <property type="term" value="P:amino acid activation for nonribosomal peptide biosynthetic process"/>
    <property type="evidence" value="ECO:0007669"/>
    <property type="project" value="TreeGrafter"/>
</dbReference>
<dbReference type="InterPro" id="IPR020845">
    <property type="entry name" value="AMP-binding_CS"/>
</dbReference>
<feature type="domain" description="Carrier" evidence="6">
    <location>
        <begin position="600"/>
        <end position="675"/>
    </location>
</feature>
<dbReference type="InterPro" id="IPR000873">
    <property type="entry name" value="AMP-dep_synth/lig_dom"/>
</dbReference>
<dbReference type="CDD" id="cd19543">
    <property type="entry name" value="DCL_NRPS"/>
    <property type="match status" value="1"/>
</dbReference>
<organism evidence="7 8">
    <name type="scientific">Saccharobesus litoralis</name>
    <dbReference type="NCBI Taxonomy" id="2172099"/>
    <lineage>
        <taxon>Bacteria</taxon>
        <taxon>Pseudomonadati</taxon>
        <taxon>Pseudomonadota</taxon>
        <taxon>Gammaproteobacteria</taxon>
        <taxon>Alteromonadales</taxon>
        <taxon>Alteromonadaceae</taxon>
        <taxon>Saccharobesus</taxon>
    </lineage>
</organism>
<dbReference type="InterPro" id="IPR010071">
    <property type="entry name" value="AA_adenyl_dom"/>
</dbReference>
<name>A0A2S0VNB0_9ALTE</name>
<dbReference type="NCBIfam" id="NF003417">
    <property type="entry name" value="PRK04813.1"/>
    <property type="match status" value="2"/>
</dbReference>
<dbReference type="InterPro" id="IPR001242">
    <property type="entry name" value="Condensation_dom"/>
</dbReference>
<dbReference type="SMART" id="SM00823">
    <property type="entry name" value="PKS_PP"/>
    <property type="match status" value="3"/>
</dbReference>
<dbReference type="Pfam" id="PF00668">
    <property type="entry name" value="Condensation"/>
    <property type="match status" value="4"/>
</dbReference>
<dbReference type="Pfam" id="PF13193">
    <property type="entry name" value="AMP-binding_C"/>
    <property type="match status" value="2"/>
</dbReference>
<dbReference type="Pfam" id="PF00501">
    <property type="entry name" value="AMP-binding"/>
    <property type="match status" value="2"/>
</dbReference>
<dbReference type="GO" id="GO:0003824">
    <property type="term" value="F:catalytic activity"/>
    <property type="evidence" value="ECO:0007669"/>
    <property type="project" value="InterPro"/>
</dbReference>
<dbReference type="CDD" id="cd05930">
    <property type="entry name" value="A_NRPS"/>
    <property type="match status" value="2"/>
</dbReference>
<keyword evidence="2" id="KW-0596">Phosphopantetheine</keyword>
<dbReference type="InterPro" id="IPR006162">
    <property type="entry name" value="Ppantetheine_attach_site"/>
</dbReference>
<reference evidence="7 8" key="1">
    <citation type="submission" date="2018-01" db="EMBL/GenBank/DDBJ databases">
        <title>Genome sequence of a Cantenovulum-like bacteria.</title>
        <authorList>
            <person name="Tan W.R."/>
            <person name="Lau N.-S."/>
            <person name="Go F."/>
            <person name="Amirul A.-A.A."/>
        </authorList>
    </citation>
    <scope>NUCLEOTIDE SEQUENCE [LARGE SCALE GENOMIC DNA]</scope>
    <source>
        <strain evidence="7 8">CCB-QB4</strain>
    </source>
</reference>
<dbReference type="PROSITE" id="PS00455">
    <property type="entry name" value="AMP_BINDING"/>
    <property type="match status" value="2"/>
</dbReference>
<dbReference type="Pfam" id="PF00550">
    <property type="entry name" value="PP-binding"/>
    <property type="match status" value="3"/>
</dbReference>
<dbReference type="Gene3D" id="3.30.300.30">
    <property type="match status" value="3"/>
</dbReference>
<evidence type="ECO:0000259" key="6">
    <source>
        <dbReference type="PROSITE" id="PS50075"/>
    </source>
</evidence>
<dbReference type="InterPro" id="IPR025110">
    <property type="entry name" value="AMP-bd_C"/>
</dbReference>
<comment type="cofactor">
    <cofactor evidence="1">
        <name>pantetheine 4'-phosphate</name>
        <dbReference type="ChEBI" id="CHEBI:47942"/>
    </cofactor>
</comment>
<dbReference type="FunFam" id="3.30.300.30:FF:000015">
    <property type="entry name" value="Nonribosomal peptide synthase SidD"/>
    <property type="match status" value="1"/>
</dbReference>